<name>A0A2W7I5W4_9FLAO</name>
<evidence type="ECO:0000313" key="2">
    <source>
        <dbReference type="Proteomes" id="UP000249542"/>
    </source>
</evidence>
<evidence type="ECO:0000313" key="1">
    <source>
        <dbReference type="EMBL" id="PZW41619.1"/>
    </source>
</evidence>
<dbReference type="AlphaFoldDB" id="A0A2W7I5W4"/>
<comment type="caution">
    <text evidence="1">The sequence shown here is derived from an EMBL/GenBank/DDBJ whole genome shotgun (WGS) entry which is preliminary data.</text>
</comment>
<gene>
    <name evidence="1" type="ORF">LX95_01300</name>
</gene>
<dbReference type="EMBL" id="QKYV01000003">
    <property type="protein sequence ID" value="PZW41619.1"/>
    <property type="molecule type" value="Genomic_DNA"/>
</dbReference>
<dbReference type="Proteomes" id="UP000249542">
    <property type="component" value="Unassembled WGS sequence"/>
</dbReference>
<organism evidence="1 2">
    <name type="scientific">Mesonia algae</name>
    <dbReference type="NCBI Taxonomy" id="213248"/>
    <lineage>
        <taxon>Bacteria</taxon>
        <taxon>Pseudomonadati</taxon>
        <taxon>Bacteroidota</taxon>
        <taxon>Flavobacteriia</taxon>
        <taxon>Flavobacteriales</taxon>
        <taxon>Flavobacteriaceae</taxon>
        <taxon>Mesonia</taxon>
    </lineage>
</organism>
<reference evidence="1 2" key="1">
    <citation type="submission" date="2018-06" db="EMBL/GenBank/DDBJ databases">
        <title>Genomic Encyclopedia of Archaeal and Bacterial Type Strains, Phase II (KMG-II): from individual species to whole genera.</title>
        <authorList>
            <person name="Goeker M."/>
        </authorList>
    </citation>
    <scope>NUCLEOTIDE SEQUENCE [LARGE SCALE GENOMIC DNA]</scope>
    <source>
        <strain evidence="1 2">DSM 15361</strain>
    </source>
</reference>
<protein>
    <submittedName>
        <fullName evidence="1">Uncharacterized protein</fullName>
    </submittedName>
</protein>
<proteinExistence type="predicted"/>
<sequence>MKNQEGLGNPLAIGSLALTAASSGGKAVNFAKNNWKIILGLSTAALLGYLIYDKFFAGDDHGKIEEDPRFPPSGLTETEAKQKAEILYTAFTYFGWDSWNAADEETIFNTLNGLSYNDFVKVSEAFGKRYYILRGDLTLLQWLRYSLDGDDLVHLQSIMPNVVTTAKTLSKGSDVYAAKDGTEVYYAEEVDGIWYKRKFYKIYNKGEKIGEIIYFTEDAWDGKTHVYIDKPWSTNELYAEAKDLIVGS</sequence>
<dbReference type="RefSeq" id="WP_111540624.1">
    <property type="nucleotide sequence ID" value="NZ_QKYV01000003.1"/>
</dbReference>
<accession>A0A2W7I5W4</accession>
<keyword evidence="2" id="KW-1185">Reference proteome</keyword>